<dbReference type="STRING" id="59561.AQZ59_00026"/>
<dbReference type="GO" id="GO:0046657">
    <property type="term" value="P:folic acid catabolic process"/>
    <property type="evidence" value="ECO:0007669"/>
    <property type="project" value="TreeGrafter"/>
</dbReference>
<feature type="binding site" evidence="1">
    <location>
        <position position="430"/>
    </location>
    <ligand>
        <name>Mn(2+)</name>
        <dbReference type="ChEBI" id="CHEBI:29035"/>
        <label>2</label>
    </ligand>
</feature>
<comment type="caution">
    <text evidence="3">The sequence shown here is derived from an EMBL/GenBank/DDBJ whole genome shotgun (WGS) entry which is preliminary data.</text>
</comment>
<dbReference type="InterPro" id="IPR052030">
    <property type="entry name" value="Peptidase_M20/M20A_hydrolases"/>
</dbReference>
<proteinExistence type="predicted"/>
<keyword evidence="4" id="KW-1185">Reference proteome</keyword>
<gene>
    <name evidence="3" type="primary">iaaH</name>
    <name evidence="3" type="ORF">AQZ59_00026</name>
</gene>
<dbReference type="PANTHER" id="PTHR30575:SF3">
    <property type="entry name" value="PEPTIDASE M20 DIMERISATION DOMAIN-CONTAINING PROTEIN"/>
    <property type="match status" value="1"/>
</dbReference>
<dbReference type="SUPFAM" id="SSF55031">
    <property type="entry name" value="Bacterial exopeptidase dimerisation domain"/>
    <property type="match status" value="1"/>
</dbReference>
<dbReference type="GO" id="GO:0071713">
    <property type="term" value="F:para-aminobenzoyl-glutamate hydrolase activity"/>
    <property type="evidence" value="ECO:0007669"/>
    <property type="project" value="TreeGrafter"/>
</dbReference>
<feature type="binding site" evidence="1">
    <location>
        <position position="174"/>
    </location>
    <ligand>
        <name>Mn(2+)</name>
        <dbReference type="ChEBI" id="CHEBI:29035"/>
        <label>2</label>
    </ligand>
</feature>
<dbReference type="AlphaFoldDB" id="A0A0W1KLK4"/>
<dbReference type="InterPro" id="IPR011650">
    <property type="entry name" value="Peptidase_M20_dimer"/>
</dbReference>
<organism evidence="3 4">
    <name type="scientific">Trueperella bernardiae</name>
    <dbReference type="NCBI Taxonomy" id="59561"/>
    <lineage>
        <taxon>Bacteria</taxon>
        <taxon>Bacillati</taxon>
        <taxon>Actinomycetota</taxon>
        <taxon>Actinomycetes</taxon>
        <taxon>Actinomycetales</taxon>
        <taxon>Actinomycetaceae</taxon>
        <taxon>Trueperella</taxon>
    </lineage>
</organism>
<sequence length="460" mass="50155">MITPEGGSDNIGHNGNKDIMTAITDDIARRINDAAAQMTDELVEWRRDFHRYPELGFQEYRTTVIILERLTDWGYEVLYGPDVCEADERMGLPGPDADAAAFQRALDEGADPAWLERIKDQFTGAVAIMRNGEGPTVGMRFDIDALPIHEADDDDFEPAAKGFRSEHEGTMHACGHDAHITIGLGTAKLLAEMKDSWSGTLKIIFQPAEEGVRGAKSIVAKGHLDDVDFMLAQHVDEKSQDGDICSGAGGALATTKMDVNFFGRSAHASGAPEEGRNVVPAVATAILNLYAISRHSHGPSRVNVGKVIIDGGRNIIADKAHLEIEVRGDTTETNEYMEKRARAVIKAAAAMYELEYEIVRMGESISLDSDRELMERIDAVAAELGLKAHQPNWMEASGSEDYAFMMDRVQANGGKATFIRMLTASPAGAHNRKFCVEEKVLPAGVRIFTGAAINLMPRGE</sequence>
<keyword evidence="3" id="KW-0378">Hydrolase</keyword>
<dbReference type="InterPro" id="IPR036264">
    <property type="entry name" value="Bact_exopeptidase_dim_dom"/>
</dbReference>
<dbReference type="Pfam" id="PF07687">
    <property type="entry name" value="M20_dimer"/>
    <property type="match status" value="1"/>
</dbReference>
<dbReference type="NCBIfam" id="TIGR01891">
    <property type="entry name" value="amidohydrolases"/>
    <property type="match status" value="1"/>
</dbReference>
<evidence type="ECO:0000256" key="1">
    <source>
        <dbReference type="PIRSR" id="PIRSR005962-1"/>
    </source>
</evidence>
<dbReference type="SUPFAM" id="SSF53187">
    <property type="entry name" value="Zn-dependent exopeptidases"/>
    <property type="match status" value="1"/>
</dbReference>
<dbReference type="GO" id="GO:0005737">
    <property type="term" value="C:cytoplasm"/>
    <property type="evidence" value="ECO:0007669"/>
    <property type="project" value="TreeGrafter"/>
</dbReference>
<name>A0A0W1KLK4_9ACTO</name>
<protein>
    <submittedName>
        <fullName evidence="3">Indole-3-acetyl-aspartic acid hydrolase</fullName>
        <ecNumber evidence="3">3.5.1.-</ecNumber>
    </submittedName>
</protein>
<dbReference type="PANTHER" id="PTHR30575">
    <property type="entry name" value="PEPTIDASE M20"/>
    <property type="match status" value="1"/>
</dbReference>
<feature type="binding site" evidence="1">
    <location>
        <position position="176"/>
    </location>
    <ligand>
        <name>Mn(2+)</name>
        <dbReference type="ChEBI" id="CHEBI:29035"/>
        <label>2</label>
    </ligand>
</feature>
<feature type="binding site" evidence="1">
    <location>
        <position position="234"/>
    </location>
    <ligand>
        <name>Mn(2+)</name>
        <dbReference type="ChEBI" id="CHEBI:29035"/>
        <label>2</label>
    </ligand>
</feature>
<evidence type="ECO:0000313" key="3">
    <source>
        <dbReference type="EMBL" id="KTF04726.1"/>
    </source>
</evidence>
<dbReference type="GO" id="GO:0046872">
    <property type="term" value="F:metal ion binding"/>
    <property type="evidence" value="ECO:0007669"/>
    <property type="project" value="UniProtKB-KW"/>
</dbReference>
<dbReference type="EMBL" id="LNIZ01000001">
    <property type="protein sequence ID" value="KTF04726.1"/>
    <property type="molecule type" value="Genomic_DNA"/>
</dbReference>
<feature type="binding site" evidence="1">
    <location>
        <position position="210"/>
    </location>
    <ligand>
        <name>Mn(2+)</name>
        <dbReference type="ChEBI" id="CHEBI:29035"/>
        <label>2</label>
    </ligand>
</feature>
<evidence type="ECO:0000313" key="4">
    <source>
        <dbReference type="Proteomes" id="UP000054404"/>
    </source>
</evidence>
<dbReference type="GO" id="GO:0016805">
    <property type="term" value="F:dipeptidase activity"/>
    <property type="evidence" value="ECO:0007669"/>
    <property type="project" value="TreeGrafter"/>
</dbReference>
<feature type="domain" description="Peptidase M20 dimerisation" evidence="2">
    <location>
        <begin position="257"/>
        <end position="350"/>
    </location>
</feature>
<dbReference type="EC" id="3.5.1.-" evidence="3"/>
<dbReference type="InterPro" id="IPR002933">
    <property type="entry name" value="Peptidase_M20"/>
</dbReference>
<keyword evidence="1" id="KW-0464">Manganese</keyword>
<dbReference type="Pfam" id="PF01546">
    <property type="entry name" value="Peptidase_M20"/>
    <property type="match status" value="1"/>
</dbReference>
<accession>A0A0W1KLK4</accession>
<dbReference type="PATRIC" id="fig|59561.3.peg.26"/>
<evidence type="ECO:0000259" key="2">
    <source>
        <dbReference type="Pfam" id="PF07687"/>
    </source>
</evidence>
<reference evidence="3 4" key="1">
    <citation type="submission" date="2015-11" db="EMBL/GenBank/DDBJ databases">
        <title>Draft Genome Sequence of the Type Strain Trueperella bernardiae LCDC 89-0504T, Isolated from Blood Culture.</title>
        <authorList>
            <person name="Bernier A.-M."/>
            <person name="Bernard K."/>
        </authorList>
    </citation>
    <scope>NUCLEOTIDE SEQUENCE [LARGE SCALE GENOMIC DNA]</scope>
    <source>
        <strain evidence="3 4">LCDC 89-0504</strain>
    </source>
</reference>
<keyword evidence="1" id="KW-0479">Metal-binding</keyword>
<dbReference type="InterPro" id="IPR017439">
    <property type="entry name" value="Amidohydrolase"/>
</dbReference>
<dbReference type="PIRSF" id="PIRSF005962">
    <property type="entry name" value="Pept_M20D_amidohydro"/>
    <property type="match status" value="1"/>
</dbReference>
<dbReference type="Proteomes" id="UP000054404">
    <property type="component" value="Unassembled WGS sequence"/>
</dbReference>
<comment type="cofactor">
    <cofactor evidence="1">
        <name>Mn(2+)</name>
        <dbReference type="ChEBI" id="CHEBI:29035"/>
    </cofactor>
    <text evidence="1">The Mn(2+) ion enhances activity.</text>
</comment>
<dbReference type="Gene3D" id="3.40.630.10">
    <property type="entry name" value="Zn peptidases"/>
    <property type="match status" value="2"/>
</dbReference>